<dbReference type="InterPro" id="IPR015421">
    <property type="entry name" value="PyrdxlP-dep_Trfase_major"/>
</dbReference>
<dbReference type="Gene3D" id="3.90.1150.10">
    <property type="entry name" value="Aspartate Aminotransferase, domain 1"/>
    <property type="match status" value="1"/>
</dbReference>
<organism evidence="3">
    <name type="scientific">freshwater metagenome</name>
    <dbReference type="NCBI Taxonomy" id="449393"/>
    <lineage>
        <taxon>unclassified sequences</taxon>
        <taxon>metagenomes</taxon>
        <taxon>ecological metagenomes</taxon>
    </lineage>
</organism>
<reference evidence="3" key="1">
    <citation type="submission" date="2020-05" db="EMBL/GenBank/DDBJ databases">
        <authorList>
            <person name="Chiriac C."/>
            <person name="Salcher M."/>
            <person name="Ghai R."/>
            <person name="Kavagutti S V."/>
        </authorList>
    </citation>
    <scope>NUCLEOTIDE SEQUENCE</scope>
</reference>
<keyword evidence="1" id="KW-0663">Pyridoxal phosphate</keyword>
<evidence type="ECO:0000256" key="2">
    <source>
        <dbReference type="ARBA" id="ARBA00037999"/>
    </source>
</evidence>
<dbReference type="GO" id="GO:0000271">
    <property type="term" value="P:polysaccharide biosynthetic process"/>
    <property type="evidence" value="ECO:0007669"/>
    <property type="project" value="TreeGrafter"/>
</dbReference>
<dbReference type="GO" id="GO:0008483">
    <property type="term" value="F:transaminase activity"/>
    <property type="evidence" value="ECO:0007669"/>
    <property type="project" value="TreeGrafter"/>
</dbReference>
<evidence type="ECO:0000256" key="1">
    <source>
        <dbReference type="ARBA" id="ARBA00022898"/>
    </source>
</evidence>
<dbReference type="Gene3D" id="3.40.640.10">
    <property type="entry name" value="Type I PLP-dependent aspartate aminotransferase-like (Major domain)"/>
    <property type="match status" value="1"/>
</dbReference>
<dbReference type="PANTHER" id="PTHR30244:SF36">
    <property type="entry name" value="3-OXO-GLUCOSE-6-PHOSPHATE:GLUTAMATE AMINOTRANSFERASE"/>
    <property type="match status" value="1"/>
</dbReference>
<dbReference type="Pfam" id="PF01041">
    <property type="entry name" value="DegT_DnrJ_EryC1"/>
    <property type="match status" value="1"/>
</dbReference>
<dbReference type="InterPro" id="IPR015424">
    <property type="entry name" value="PyrdxlP-dep_Trfase"/>
</dbReference>
<dbReference type="SUPFAM" id="SSF53383">
    <property type="entry name" value="PLP-dependent transferases"/>
    <property type="match status" value="1"/>
</dbReference>
<dbReference type="EMBL" id="CAFBLQ010000178">
    <property type="protein sequence ID" value="CAB4881214.1"/>
    <property type="molecule type" value="Genomic_DNA"/>
</dbReference>
<evidence type="ECO:0000313" key="3">
    <source>
        <dbReference type="EMBL" id="CAB4881214.1"/>
    </source>
</evidence>
<gene>
    <name evidence="3" type="ORF">UFOPK3423_01367</name>
</gene>
<protein>
    <submittedName>
        <fullName evidence="3">Unannotated protein</fullName>
    </submittedName>
</protein>
<accession>A0A6J7EJ80</accession>
<dbReference type="PANTHER" id="PTHR30244">
    <property type="entry name" value="TRANSAMINASE"/>
    <property type="match status" value="1"/>
</dbReference>
<dbReference type="InterPro" id="IPR000653">
    <property type="entry name" value="DegT/StrS_aminotransferase"/>
</dbReference>
<comment type="similarity">
    <text evidence="2">Belongs to the DegT/DnrJ/EryC1 family.</text>
</comment>
<dbReference type="GO" id="GO:0030170">
    <property type="term" value="F:pyridoxal phosphate binding"/>
    <property type="evidence" value="ECO:0007669"/>
    <property type="project" value="TreeGrafter"/>
</dbReference>
<dbReference type="AlphaFoldDB" id="A0A6J7EJ80"/>
<name>A0A6J7EJ80_9ZZZZ</name>
<dbReference type="InterPro" id="IPR015422">
    <property type="entry name" value="PyrdxlP-dep_Trfase_small"/>
</dbReference>
<proteinExistence type="inferred from homology"/>
<sequence length="169" mass="18605">MTTSDAALAQRVRLLHNHGSRDRSGYEEIGCNSRLDELQAAILRVLLPELAHWAAHRRLVGDWYEQAGLGEYCRLPVAAPGAEPAWHLFVVRHERPDELRDALAQRGVEARGYYRTPAHLQPAMSGISVAGELPGTAEAARTHLALPISAATTWEQVVEVVEAVRDCSL</sequence>